<dbReference type="EMBL" id="JAUHHV010000004">
    <property type="protein sequence ID" value="KAK1427963.1"/>
    <property type="molecule type" value="Genomic_DNA"/>
</dbReference>
<gene>
    <name evidence="3" type="ORF">QVD17_16740</name>
</gene>
<dbReference type="InterPro" id="IPR036047">
    <property type="entry name" value="F-box-like_dom_sf"/>
</dbReference>
<dbReference type="AlphaFoldDB" id="A0AAD8KS13"/>
<organism evidence="3 4">
    <name type="scientific">Tagetes erecta</name>
    <name type="common">African marigold</name>
    <dbReference type="NCBI Taxonomy" id="13708"/>
    <lineage>
        <taxon>Eukaryota</taxon>
        <taxon>Viridiplantae</taxon>
        <taxon>Streptophyta</taxon>
        <taxon>Embryophyta</taxon>
        <taxon>Tracheophyta</taxon>
        <taxon>Spermatophyta</taxon>
        <taxon>Magnoliopsida</taxon>
        <taxon>eudicotyledons</taxon>
        <taxon>Gunneridae</taxon>
        <taxon>Pentapetalae</taxon>
        <taxon>asterids</taxon>
        <taxon>campanulids</taxon>
        <taxon>Asterales</taxon>
        <taxon>Asteraceae</taxon>
        <taxon>Asteroideae</taxon>
        <taxon>Heliantheae alliance</taxon>
        <taxon>Tageteae</taxon>
        <taxon>Tagetes</taxon>
    </lineage>
</organism>
<dbReference type="Proteomes" id="UP001229421">
    <property type="component" value="Unassembled WGS sequence"/>
</dbReference>
<protein>
    <recommendedName>
        <fullName evidence="2">F-box associated beta-propeller type 3 domain-containing protein</fullName>
    </recommendedName>
</protein>
<feature type="compositionally biased region" description="Polar residues" evidence="1">
    <location>
        <begin position="508"/>
        <end position="541"/>
    </location>
</feature>
<dbReference type="PANTHER" id="PTHR31672">
    <property type="entry name" value="BNACNNG10540D PROTEIN"/>
    <property type="match status" value="1"/>
</dbReference>
<dbReference type="Pfam" id="PF08268">
    <property type="entry name" value="FBA_3"/>
    <property type="match status" value="1"/>
</dbReference>
<dbReference type="PANTHER" id="PTHR31672:SF13">
    <property type="entry name" value="F-BOX PROTEIN CPR30-LIKE"/>
    <property type="match status" value="1"/>
</dbReference>
<sequence length="586" mass="66961">MPNLFAAAAVYSLVSVGDFRAAENQVYSIMDLHYIVDSFASVTQHNVWYTMCFVWVDFVLPLVCENKLLIVFLDQHRQKVVDMISLKRITDVVGRIIKGERLYGHCLMFLQDYTGHIIELFLYDPPGVPLVPTFRAMITKSIVYVSRVKLVRLPDSMLYYTNIFERATMVDLSVEIIVSEILTRVPAKVVGRSKCVCKEWCALLSTQEFLRVHANRSLNSSNQRILFVGDHSISVHPINVQSGVYGPSTIVSFPFNDISIHSHLNGLLCLHLNNTSELLLWNPITQAYRHLSKPDCHGFFEHNSDTIGLYMDAYDDYKVLHVKRRYRAFVVSIYSRKIDSWRNIHFITEPEYVNPTFSWSTGTLCCDTLYFTVCECYVGGKNVVICFDVNSEEFKEIGFPPVPSTGFYYGDLINVKNKLHMFLSTGKNEILIDLWMLENERWKKGGYETSIPAEFSLLNSKYAWKIDVSEYNTDHGSITYGIIKYSNDLVITTELDDRFADDKAADTPSANQHSINEVDQQTPSLNMTEKTSVMDENSTPKRNLKEIYDVDEYENGSSSKAKSSDGLPEDQSGKFKLLTPKLEKLD</sequence>
<feature type="region of interest" description="Disordered" evidence="1">
    <location>
        <begin position="503"/>
        <end position="586"/>
    </location>
</feature>
<dbReference type="InterPro" id="IPR017451">
    <property type="entry name" value="F-box-assoc_interact_dom"/>
</dbReference>
<reference evidence="3" key="1">
    <citation type="journal article" date="2023" name="bioRxiv">
        <title>Improved chromosome-level genome assembly for marigold (Tagetes erecta).</title>
        <authorList>
            <person name="Jiang F."/>
            <person name="Yuan L."/>
            <person name="Wang S."/>
            <person name="Wang H."/>
            <person name="Xu D."/>
            <person name="Wang A."/>
            <person name="Fan W."/>
        </authorList>
    </citation>
    <scope>NUCLEOTIDE SEQUENCE</scope>
    <source>
        <strain evidence="3">WSJ</strain>
        <tissue evidence="3">Leaf</tissue>
    </source>
</reference>
<evidence type="ECO:0000313" key="4">
    <source>
        <dbReference type="Proteomes" id="UP001229421"/>
    </source>
</evidence>
<evidence type="ECO:0000256" key="1">
    <source>
        <dbReference type="SAM" id="MobiDB-lite"/>
    </source>
</evidence>
<name>A0AAD8KS13_TARER</name>
<comment type="caution">
    <text evidence="3">The sequence shown here is derived from an EMBL/GenBank/DDBJ whole genome shotgun (WGS) entry which is preliminary data.</text>
</comment>
<feature type="domain" description="F-box associated beta-propeller type 3" evidence="2">
    <location>
        <begin position="252"/>
        <end position="447"/>
    </location>
</feature>
<dbReference type="SUPFAM" id="SSF81383">
    <property type="entry name" value="F-box domain"/>
    <property type="match status" value="1"/>
</dbReference>
<evidence type="ECO:0000313" key="3">
    <source>
        <dbReference type="EMBL" id="KAK1427963.1"/>
    </source>
</evidence>
<dbReference type="InterPro" id="IPR050796">
    <property type="entry name" value="SCF_F-box_component"/>
</dbReference>
<keyword evidence="4" id="KW-1185">Reference proteome</keyword>
<accession>A0AAD8KS13</accession>
<evidence type="ECO:0000259" key="2">
    <source>
        <dbReference type="Pfam" id="PF08268"/>
    </source>
</evidence>
<proteinExistence type="predicted"/>
<dbReference type="NCBIfam" id="TIGR01640">
    <property type="entry name" value="F_box_assoc_1"/>
    <property type="match status" value="1"/>
</dbReference>
<dbReference type="InterPro" id="IPR013187">
    <property type="entry name" value="F-box-assoc_dom_typ3"/>
</dbReference>